<evidence type="ECO:0000256" key="1">
    <source>
        <dbReference type="SAM" id="SignalP"/>
    </source>
</evidence>
<comment type="caution">
    <text evidence="3">The sequence shown here is derived from an EMBL/GenBank/DDBJ whole genome shotgun (WGS) entry which is preliminary data.</text>
</comment>
<proteinExistence type="predicted"/>
<dbReference type="GO" id="GO:0035091">
    <property type="term" value="F:phosphatidylinositol binding"/>
    <property type="evidence" value="ECO:0007669"/>
    <property type="project" value="TreeGrafter"/>
</dbReference>
<reference evidence="4" key="1">
    <citation type="journal article" date="2015" name="MBio">
        <title>Genome-Resolved Metagenomic Analysis Reveals Roles for Candidate Phyla and Other Microbial Community Members in Biogeochemical Transformations in Oil Reservoirs.</title>
        <authorList>
            <person name="Hu P."/>
            <person name="Tom L."/>
            <person name="Singh A."/>
            <person name="Thomas B.C."/>
            <person name="Baker B.J."/>
            <person name="Piceno Y.M."/>
            <person name="Andersen G.L."/>
            <person name="Banfield J.F."/>
        </authorList>
    </citation>
    <scope>NUCLEOTIDE SEQUENCE [LARGE SCALE GENOMIC DNA]</scope>
</reference>
<dbReference type="PANTHER" id="PTHR15629">
    <property type="entry name" value="SH3YL1 PROTEIN"/>
    <property type="match status" value="1"/>
</dbReference>
<dbReference type="Proteomes" id="UP000053467">
    <property type="component" value="Unassembled WGS sequence"/>
</dbReference>
<organism evidence="3 4">
    <name type="scientific">candidate division TA06 bacterium 34_109</name>
    <dbReference type="NCBI Taxonomy" id="1635277"/>
    <lineage>
        <taxon>Bacteria</taxon>
        <taxon>Bacteria division TA06</taxon>
    </lineage>
</organism>
<sequence length="230" mass="25055">MKKKLLMLMLSVFFILFVTSSVQAQLTVEETKIERSIAVLGEMATKREQAGAFSKLLGMAEGVVIYPRLVNIGWGVGVIFGDGIALRKDRNTGEWYGPAFIEVKTASVGLQAGIQEITLVLILMDSAGVDVFKKTDFEIGADIRIAPGPLGDSLQANVSLNDSIYSYSYSEGIYAGFSLTGSVIHADTKANRNFYGKSIAAEEILNNEKVNNEVALKLVHTINEISRKNQ</sequence>
<feature type="chain" id="PRO_5007097062" description="Ysc84 actin-binding domain-containing protein" evidence="1">
    <location>
        <begin position="25"/>
        <end position="230"/>
    </location>
</feature>
<gene>
    <name evidence="3" type="ORF">XE03_1840</name>
</gene>
<dbReference type="PANTHER" id="PTHR15629:SF2">
    <property type="entry name" value="SH3 DOMAIN-CONTAINING YSC84-LIKE PROTEIN 1"/>
    <property type="match status" value="1"/>
</dbReference>
<accession>A0A101HYS7</accession>
<dbReference type="Pfam" id="PF04366">
    <property type="entry name" value="Ysc84"/>
    <property type="match status" value="1"/>
</dbReference>
<dbReference type="EMBL" id="LGGX01000037">
    <property type="protein sequence ID" value="KUK85881.1"/>
    <property type="molecule type" value="Genomic_DNA"/>
</dbReference>
<evidence type="ECO:0000259" key="2">
    <source>
        <dbReference type="Pfam" id="PF04366"/>
    </source>
</evidence>
<feature type="domain" description="Ysc84 actin-binding" evidence="2">
    <location>
        <begin position="105"/>
        <end position="224"/>
    </location>
</feature>
<dbReference type="InterPro" id="IPR051702">
    <property type="entry name" value="SH3_domain_YSC84-like"/>
</dbReference>
<dbReference type="InterPro" id="IPR007461">
    <property type="entry name" value="Ysc84_actin-binding"/>
</dbReference>
<feature type="signal peptide" evidence="1">
    <location>
        <begin position="1"/>
        <end position="24"/>
    </location>
</feature>
<protein>
    <recommendedName>
        <fullName evidence="2">Ysc84 actin-binding domain-containing protein</fullName>
    </recommendedName>
</protein>
<dbReference type="AlphaFoldDB" id="A0A101HYS7"/>
<evidence type="ECO:0000313" key="4">
    <source>
        <dbReference type="Proteomes" id="UP000053467"/>
    </source>
</evidence>
<evidence type="ECO:0000313" key="3">
    <source>
        <dbReference type="EMBL" id="KUK85881.1"/>
    </source>
</evidence>
<keyword evidence="1" id="KW-0732">Signal</keyword>
<name>A0A101HYS7_UNCT6</name>
<dbReference type="CDD" id="cd11524">
    <property type="entry name" value="SYLF"/>
    <property type="match status" value="1"/>
</dbReference>